<sequence length="82" mass="9818">MLDLYSRCRLSVAASHESPLLMYTRERRPFYIHLPRWSNLRRSRIPERTTWKLDLSDAIEVQESSHRKHREAYLFCGNATVV</sequence>
<proteinExistence type="predicted"/>
<reference evidence="1 2" key="1">
    <citation type="submission" date="2014-04" db="EMBL/GenBank/DDBJ databases">
        <authorList>
            <consortium name="DOE Joint Genome Institute"/>
            <person name="Kuo A."/>
            <person name="Kohler A."/>
            <person name="Costa M.D."/>
            <person name="Nagy L.G."/>
            <person name="Floudas D."/>
            <person name="Copeland A."/>
            <person name="Barry K.W."/>
            <person name="Cichocki N."/>
            <person name="Veneault-Fourrey C."/>
            <person name="LaButti K."/>
            <person name="Lindquist E.A."/>
            <person name="Lipzen A."/>
            <person name="Lundell T."/>
            <person name="Morin E."/>
            <person name="Murat C."/>
            <person name="Sun H."/>
            <person name="Tunlid A."/>
            <person name="Henrissat B."/>
            <person name="Grigoriev I.V."/>
            <person name="Hibbett D.S."/>
            <person name="Martin F."/>
            <person name="Nordberg H.P."/>
            <person name="Cantor M.N."/>
            <person name="Hua S.X."/>
        </authorList>
    </citation>
    <scope>NUCLEOTIDE SEQUENCE [LARGE SCALE GENOMIC DNA]</scope>
    <source>
        <strain evidence="1 2">441</strain>
    </source>
</reference>
<organism evidence="1 2">
    <name type="scientific">Pisolithus microcarpus 441</name>
    <dbReference type="NCBI Taxonomy" id="765257"/>
    <lineage>
        <taxon>Eukaryota</taxon>
        <taxon>Fungi</taxon>
        <taxon>Dikarya</taxon>
        <taxon>Basidiomycota</taxon>
        <taxon>Agaricomycotina</taxon>
        <taxon>Agaricomycetes</taxon>
        <taxon>Agaricomycetidae</taxon>
        <taxon>Boletales</taxon>
        <taxon>Sclerodermatineae</taxon>
        <taxon>Pisolithaceae</taxon>
        <taxon>Pisolithus</taxon>
    </lineage>
</organism>
<name>A0A0C9YX90_9AGAM</name>
<accession>A0A0C9YX90</accession>
<protein>
    <submittedName>
        <fullName evidence="1">Uncharacterized protein</fullName>
    </submittedName>
</protein>
<dbReference type="EMBL" id="KN833688">
    <property type="protein sequence ID" value="KIK29745.1"/>
    <property type="molecule type" value="Genomic_DNA"/>
</dbReference>
<evidence type="ECO:0000313" key="2">
    <source>
        <dbReference type="Proteomes" id="UP000054018"/>
    </source>
</evidence>
<gene>
    <name evidence="1" type="ORF">PISMIDRAFT_671689</name>
</gene>
<evidence type="ECO:0000313" key="1">
    <source>
        <dbReference type="EMBL" id="KIK29745.1"/>
    </source>
</evidence>
<dbReference type="HOGENOM" id="CLU_2559170_0_0_1"/>
<reference evidence="2" key="2">
    <citation type="submission" date="2015-01" db="EMBL/GenBank/DDBJ databases">
        <title>Evolutionary Origins and Diversification of the Mycorrhizal Mutualists.</title>
        <authorList>
            <consortium name="DOE Joint Genome Institute"/>
            <consortium name="Mycorrhizal Genomics Consortium"/>
            <person name="Kohler A."/>
            <person name="Kuo A."/>
            <person name="Nagy L.G."/>
            <person name="Floudas D."/>
            <person name="Copeland A."/>
            <person name="Barry K.W."/>
            <person name="Cichocki N."/>
            <person name="Veneault-Fourrey C."/>
            <person name="LaButti K."/>
            <person name="Lindquist E.A."/>
            <person name="Lipzen A."/>
            <person name="Lundell T."/>
            <person name="Morin E."/>
            <person name="Murat C."/>
            <person name="Riley R."/>
            <person name="Ohm R."/>
            <person name="Sun H."/>
            <person name="Tunlid A."/>
            <person name="Henrissat B."/>
            <person name="Grigoriev I.V."/>
            <person name="Hibbett D.S."/>
            <person name="Martin F."/>
        </authorList>
    </citation>
    <scope>NUCLEOTIDE SEQUENCE [LARGE SCALE GENOMIC DNA]</scope>
    <source>
        <strain evidence="2">441</strain>
    </source>
</reference>
<dbReference type="AlphaFoldDB" id="A0A0C9YX90"/>
<dbReference type="Proteomes" id="UP000054018">
    <property type="component" value="Unassembled WGS sequence"/>
</dbReference>
<keyword evidence="2" id="KW-1185">Reference proteome</keyword>